<reference evidence="7 8" key="1">
    <citation type="journal article" date="2012" name="J. Bacteriol.">
        <title>Genome Sequence of n-Alkane-Degrading Hydrocarboniphaga effusa Strain AP103T (ATCC BAA-332T).</title>
        <authorList>
            <person name="Chang H.K."/>
            <person name="Zylstra G.J."/>
            <person name="Chae J.C."/>
        </authorList>
    </citation>
    <scope>NUCLEOTIDE SEQUENCE [LARGE SCALE GENOMIC DNA]</scope>
    <source>
        <strain evidence="7 8">AP103</strain>
    </source>
</reference>
<dbReference type="PANTHER" id="PTHR34606">
    <property type="entry name" value="BON DOMAIN-CONTAINING PROTEIN"/>
    <property type="match status" value="1"/>
</dbReference>
<dbReference type="RefSeq" id="WP_007184524.1">
    <property type="nucleotide sequence ID" value="NZ_AKGD01000001.1"/>
</dbReference>
<dbReference type="AlphaFoldDB" id="I8TCN9"/>
<dbReference type="OrthoDB" id="8910395at2"/>
<name>I8TCN9_9GAMM</name>
<evidence type="ECO:0000256" key="3">
    <source>
        <dbReference type="ARBA" id="ARBA00022737"/>
    </source>
</evidence>
<feature type="domain" description="BON" evidence="6">
    <location>
        <begin position="147"/>
        <end position="216"/>
    </location>
</feature>
<organism evidence="7 8">
    <name type="scientific">Hydrocarboniphaga effusa AP103</name>
    <dbReference type="NCBI Taxonomy" id="1172194"/>
    <lineage>
        <taxon>Bacteria</taxon>
        <taxon>Pseudomonadati</taxon>
        <taxon>Pseudomonadota</taxon>
        <taxon>Gammaproteobacteria</taxon>
        <taxon>Nevskiales</taxon>
        <taxon>Nevskiaceae</taxon>
        <taxon>Hydrocarboniphaga</taxon>
    </lineage>
</organism>
<gene>
    <name evidence="7" type="ORF">WQQ_15750</name>
</gene>
<keyword evidence="2" id="KW-0732">Signal</keyword>
<dbReference type="Gene3D" id="3.30.1340.30">
    <property type="match status" value="2"/>
</dbReference>
<dbReference type="Pfam" id="PF04972">
    <property type="entry name" value="BON"/>
    <property type="match status" value="2"/>
</dbReference>
<evidence type="ECO:0000256" key="1">
    <source>
        <dbReference type="ARBA" id="ARBA00004418"/>
    </source>
</evidence>
<dbReference type="PANTHER" id="PTHR34606:SF15">
    <property type="entry name" value="BON DOMAIN-CONTAINING PROTEIN"/>
    <property type="match status" value="1"/>
</dbReference>
<dbReference type="PROSITE" id="PS51257">
    <property type="entry name" value="PROKAR_LIPOPROTEIN"/>
    <property type="match status" value="1"/>
</dbReference>
<dbReference type="EMBL" id="AKGD01000001">
    <property type="protein sequence ID" value="EIT71438.1"/>
    <property type="molecule type" value="Genomic_DNA"/>
</dbReference>
<accession>I8TCN9</accession>
<evidence type="ECO:0000256" key="2">
    <source>
        <dbReference type="ARBA" id="ARBA00022729"/>
    </source>
</evidence>
<keyword evidence="8" id="KW-1185">Reference proteome</keyword>
<evidence type="ECO:0000256" key="4">
    <source>
        <dbReference type="ARBA" id="ARBA00022764"/>
    </source>
</evidence>
<dbReference type="GO" id="GO:0042597">
    <property type="term" value="C:periplasmic space"/>
    <property type="evidence" value="ECO:0007669"/>
    <property type="project" value="UniProtKB-SubCell"/>
</dbReference>
<feature type="domain" description="BON" evidence="6">
    <location>
        <begin position="58"/>
        <end position="126"/>
    </location>
</feature>
<dbReference type="InterPro" id="IPR051686">
    <property type="entry name" value="Lipoprotein_DolP"/>
</dbReference>
<dbReference type="InterPro" id="IPR014004">
    <property type="entry name" value="Transpt-assoc_nodulatn_dom_bac"/>
</dbReference>
<proteinExistence type="predicted"/>
<dbReference type="FunFam" id="3.30.1340.30:FF:000001">
    <property type="entry name" value="Molecular chaperone OsmY"/>
    <property type="match status" value="1"/>
</dbReference>
<dbReference type="STRING" id="1172194.WQQ_15750"/>
<dbReference type="PROSITE" id="PS50914">
    <property type="entry name" value="BON"/>
    <property type="match status" value="2"/>
</dbReference>
<comment type="subcellular location">
    <subcellularLocation>
        <location evidence="1">Periplasm</location>
    </subcellularLocation>
</comment>
<evidence type="ECO:0000259" key="6">
    <source>
        <dbReference type="PROSITE" id="PS50914"/>
    </source>
</evidence>
<protein>
    <recommendedName>
        <fullName evidence="5">Osmotically-inducible protein Y</fullName>
    </recommendedName>
</protein>
<dbReference type="Proteomes" id="UP000003704">
    <property type="component" value="Unassembled WGS sequence"/>
</dbReference>
<evidence type="ECO:0000313" key="8">
    <source>
        <dbReference type="Proteomes" id="UP000003704"/>
    </source>
</evidence>
<sequence>MKLQTLELKRKTLIALGVAATLGMTAGMTACKRPDGQMSDSAAADAPKESASLGAALDDTGITAKVKENLSNDARTESAKIDVETNNGVVTLSGQADSAKAKDAAEELARNVAEVKGIDNRISAPSAIDDMSAKADSAASNAGEAVSDAMITTKVKASFAADDQVKATAIKVDTDDGVVKLDGKVASDTARERAITIAKGINGVKSVDDDKLKVGSSS</sequence>
<evidence type="ECO:0000313" key="7">
    <source>
        <dbReference type="EMBL" id="EIT71438.1"/>
    </source>
</evidence>
<keyword evidence="4" id="KW-0574">Periplasm</keyword>
<dbReference type="SMART" id="SM00749">
    <property type="entry name" value="BON"/>
    <property type="match status" value="2"/>
</dbReference>
<evidence type="ECO:0000256" key="5">
    <source>
        <dbReference type="ARBA" id="ARBA00070588"/>
    </source>
</evidence>
<comment type="caution">
    <text evidence="7">The sequence shown here is derived from an EMBL/GenBank/DDBJ whole genome shotgun (WGS) entry which is preliminary data.</text>
</comment>
<dbReference type="InterPro" id="IPR007055">
    <property type="entry name" value="BON_dom"/>
</dbReference>
<keyword evidence="3" id="KW-0677">Repeat</keyword>